<dbReference type="OMA" id="ERATHWA"/>
<dbReference type="AlphaFoldDB" id="A0A0D3J2I1"/>
<dbReference type="GeneID" id="17264045"/>
<name>A0A0D3J2I1_EMIH1</name>
<dbReference type="Proteomes" id="UP000013827">
    <property type="component" value="Unassembled WGS sequence"/>
</dbReference>
<dbReference type="PANTHER" id="PTHR12905">
    <property type="entry name" value="METALLOPHOSPHOESTERASE"/>
    <property type="match status" value="1"/>
</dbReference>
<dbReference type="InterPro" id="IPR051693">
    <property type="entry name" value="UPF0046_metallophosphoest"/>
</dbReference>
<dbReference type="HOGENOM" id="CLU_322240_0_0_1"/>
<dbReference type="Gene3D" id="3.60.21.10">
    <property type="match status" value="1"/>
</dbReference>
<evidence type="ECO:0000256" key="1">
    <source>
        <dbReference type="SAM" id="MobiDB-lite"/>
    </source>
</evidence>
<feature type="region of interest" description="Disordered" evidence="1">
    <location>
        <begin position="136"/>
        <end position="166"/>
    </location>
</feature>
<dbReference type="EnsemblProtists" id="EOD17716">
    <property type="protein sequence ID" value="EOD17716"/>
    <property type="gene ID" value="EMIHUDRAFT_209646"/>
</dbReference>
<evidence type="ECO:0000313" key="3">
    <source>
        <dbReference type="Proteomes" id="UP000013827"/>
    </source>
</evidence>
<evidence type="ECO:0008006" key="4">
    <source>
        <dbReference type="Google" id="ProtNLM"/>
    </source>
</evidence>
<accession>A0A0D3J2I1</accession>
<reference evidence="2" key="2">
    <citation type="submission" date="2024-10" db="UniProtKB">
        <authorList>
            <consortium name="EnsemblProtists"/>
        </authorList>
    </citation>
    <scope>IDENTIFICATION</scope>
</reference>
<organism evidence="2 3">
    <name type="scientific">Emiliania huxleyi (strain CCMP1516)</name>
    <dbReference type="NCBI Taxonomy" id="280463"/>
    <lineage>
        <taxon>Eukaryota</taxon>
        <taxon>Haptista</taxon>
        <taxon>Haptophyta</taxon>
        <taxon>Prymnesiophyceae</taxon>
        <taxon>Isochrysidales</taxon>
        <taxon>Noelaerhabdaceae</taxon>
        <taxon>Emiliania</taxon>
    </lineage>
</organism>
<feature type="compositionally biased region" description="Basic and acidic residues" evidence="1">
    <location>
        <begin position="146"/>
        <end position="157"/>
    </location>
</feature>
<dbReference type="InterPro" id="IPR029052">
    <property type="entry name" value="Metallo-depent_PP-like"/>
</dbReference>
<dbReference type="RefSeq" id="XP_005770145.1">
    <property type="nucleotide sequence ID" value="XM_005770088.1"/>
</dbReference>
<dbReference type="PANTHER" id="PTHR12905:SF0">
    <property type="entry name" value="CALCINEURIN-LIKE PHOSPHOESTERASE DOMAIN-CONTAINING PROTEIN"/>
    <property type="match status" value="1"/>
</dbReference>
<protein>
    <recommendedName>
        <fullName evidence="4">RNase NYN domain-containing protein</fullName>
    </recommendedName>
</protein>
<dbReference type="PaxDb" id="2903-EOD17716"/>
<sequence length="899" mass="96588">MSTYFKHQGKCAANLRSHTIDLEATLRPTPREGSNDAALKRQSESVPSQVFLDPYHVRCMQDTAYAARGRMLVWDKERPPDLGPEARKRSRYVTPPQGRFVPPLKSWCARAMSSTDPYGIGDRPCIGVIQDTAFRRTHSTKKKKTQERGWRAGESKKAVQKATKSQRASRYAIAAKRSMMRGQLGRLPPLSEAAATVRSGAGQRSAAGSPLMLLPLLVPLAAASLIAAATGALVLVDVENVRGKSGFELSHDELLERATHWAAHRRLRGAVSLVVDHGSLPSAFWLERQGLAVIFAGQRLKADDVIARDVSFATRQLRTDVLVVTADRELTQRCRAAARDSVNKLGIISPSSFIEDLARAQKENGGDGSAGGFPWAAAEEVASEETLPAAAAAGADAVESEIMEAEIALGGAVRDAEARLRRKRVSPRKRAKLRRQLASLKDKYSAQAGGASGLGGPSALQRAVAAPGAGLGEGMGRREQDRLLARWQYSLRLSDTHGFEAALTTDASLLPWMPTEATAASSRAEAAAADASGGKALERFDAWLSLQRFDHKLVLRGNHDPFNVAFPRSNATLITQPTLATIGGWTLSLVPFSRGGRLVVPPGDLIASHVPPKRILDRTYSGDRAGSSALRGAVERWTAPPPRVWLHIHEGRGCERVRFGGRGLHASRETLVINAANANSGRANRLVHGPVATGTGVQDRGGERGTEAAAVGALLLAVDLGLRSGASLFSADGELLRYEQLRFADETALREEAPQLIASWEADVNAAAAGQTSSAAAPRRWAITHVAIEGGDPPLWEAWGEAHGAAPLSVSADEWRRHLLTRKERSSGSCAKAAARLVARQVVADFGAMEAHVGAFKTDAAEAVLMGYYAYRLGWTTREPPIRRFSNGNVVLPKVTAKK</sequence>
<feature type="compositionally biased region" description="Basic residues" evidence="1">
    <location>
        <begin position="136"/>
        <end position="145"/>
    </location>
</feature>
<dbReference type="eggNOG" id="ENOG502SSXA">
    <property type="taxonomic scope" value="Eukaryota"/>
</dbReference>
<dbReference type="KEGG" id="ehx:EMIHUDRAFT_209646"/>
<evidence type="ECO:0000313" key="2">
    <source>
        <dbReference type="EnsemblProtists" id="EOD17716"/>
    </source>
</evidence>
<reference evidence="3" key="1">
    <citation type="journal article" date="2013" name="Nature">
        <title>Pan genome of the phytoplankton Emiliania underpins its global distribution.</title>
        <authorList>
            <person name="Read B.A."/>
            <person name="Kegel J."/>
            <person name="Klute M.J."/>
            <person name="Kuo A."/>
            <person name="Lefebvre S.C."/>
            <person name="Maumus F."/>
            <person name="Mayer C."/>
            <person name="Miller J."/>
            <person name="Monier A."/>
            <person name="Salamov A."/>
            <person name="Young J."/>
            <person name="Aguilar M."/>
            <person name="Claverie J.M."/>
            <person name="Frickenhaus S."/>
            <person name="Gonzalez K."/>
            <person name="Herman E.K."/>
            <person name="Lin Y.C."/>
            <person name="Napier J."/>
            <person name="Ogata H."/>
            <person name="Sarno A.F."/>
            <person name="Shmutz J."/>
            <person name="Schroeder D."/>
            <person name="de Vargas C."/>
            <person name="Verret F."/>
            <person name="von Dassow P."/>
            <person name="Valentin K."/>
            <person name="Van de Peer Y."/>
            <person name="Wheeler G."/>
            <person name="Dacks J.B."/>
            <person name="Delwiche C.F."/>
            <person name="Dyhrman S.T."/>
            <person name="Glockner G."/>
            <person name="John U."/>
            <person name="Richards T."/>
            <person name="Worden A.Z."/>
            <person name="Zhang X."/>
            <person name="Grigoriev I.V."/>
            <person name="Allen A.E."/>
            <person name="Bidle K."/>
            <person name="Borodovsky M."/>
            <person name="Bowler C."/>
            <person name="Brownlee C."/>
            <person name="Cock J.M."/>
            <person name="Elias M."/>
            <person name="Gladyshev V.N."/>
            <person name="Groth M."/>
            <person name="Guda C."/>
            <person name="Hadaegh A."/>
            <person name="Iglesias-Rodriguez M.D."/>
            <person name="Jenkins J."/>
            <person name="Jones B.M."/>
            <person name="Lawson T."/>
            <person name="Leese F."/>
            <person name="Lindquist E."/>
            <person name="Lobanov A."/>
            <person name="Lomsadze A."/>
            <person name="Malik S.B."/>
            <person name="Marsh M.E."/>
            <person name="Mackinder L."/>
            <person name="Mock T."/>
            <person name="Mueller-Roeber B."/>
            <person name="Pagarete A."/>
            <person name="Parker M."/>
            <person name="Probert I."/>
            <person name="Quesneville H."/>
            <person name="Raines C."/>
            <person name="Rensing S.A."/>
            <person name="Riano-Pachon D.M."/>
            <person name="Richier S."/>
            <person name="Rokitta S."/>
            <person name="Shiraiwa Y."/>
            <person name="Soanes D.M."/>
            <person name="van der Giezen M."/>
            <person name="Wahlund T.M."/>
            <person name="Williams B."/>
            <person name="Wilson W."/>
            <person name="Wolfe G."/>
            <person name="Wurch L.L."/>
        </authorList>
    </citation>
    <scope>NUCLEOTIDE SEQUENCE</scope>
</reference>
<keyword evidence="3" id="KW-1185">Reference proteome</keyword>
<proteinExistence type="predicted"/>